<reference evidence="11" key="3">
    <citation type="submission" date="2025-09" db="UniProtKB">
        <authorList>
            <consortium name="Ensembl"/>
        </authorList>
    </citation>
    <scope>IDENTIFICATION</scope>
</reference>
<keyword evidence="4" id="KW-0488">Methylation</keyword>
<dbReference type="PROSITE" id="PS50058">
    <property type="entry name" value="G_PROTEIN_GAMMA"/>
    <property type="match status" value="1"/>
</dbReference>
<comment type="function">
    <text evidence="9">Guanine nucleotide-binding proteins (G proteins) are involved as a modulator or transducer in various transmembrane signaling systems. The beta and gamma chains are required for the GTPase activity, for replacement of GDP by GTP, and for G protein-effector interaction.</text>
</comment>
<keyword evidence="12" id="KW-1185">Reference proteome</keyword>
<dbReference type="AlphaFoldDB" id="A0A8D2GC97"/>
<keyword evidence="8" id="KW-0636">Prenylation</keyword>
<keyword evidence="6 9" id="KW-0807">Transducer</keyword>
<dbReference type="SUPFAM" id="SSF48670">
    <property type="entry name" value="Transducin (heterotrimeric G protein), gamma chain"/>
    <property type="match status" value="1"/>
</dbReference>
<dbReference type="Pfam" id="PF00631">
    <property type="entry name" value="G-gamma"/>
    <property type="match status" value="1"/>
</dbReference>
<reference evidence="11" key="2">
    <citation type="submission" date="2025-08" db="UniProtKB">
        <authorList>
            <consortium name="Ensembl"/>
        </authorList>
    </citation>
    <scope>IDENTIFICATION</scope>
</reference>
<feature type="domain" description="G protein gamma" evidence="10">
    <location>
        <begin position="15"/>
        <end position="73"/>
    </location>
</feature>
<proteinExistence type="inferred from homology"/>
<evidence type="ECO:0000256" key="8">
    <source>
        <dbReference type="ARBA" id="ARBA00023289"/>
    </source>
</evidence>
<dbReference type="GO" id="GO:0007186">
    <property type="term" value="P:G protein-coupled receptor signaling pathway"/>
    <property type="evidence" value="ECO:0007669"/>
    <property type="project" value="InterPro"/>
</dbReference>
<dbReference type="InterPro" id="IPR015898">
    <property type="entry name" value="G-protein_gamma-like_dom"/>
</dbReference>
<evidence type="ECO:0000256" key="3">
    <source>
        <dbReference type="ARBA" id="ARBA00022475"/>
    </source>
</evidence>
<dbReference type="SMART" id="SM00224">
    <property type="entry name" value="GGL"/>
    <property type="match status" value="1"/>
</dbReference>
<dbReference type="PANTHER" id="PTHR13809">
    <property type="entry name" value="GUANINE NUCLEOTIDE-BINDING PROTEIN GAMMA SUBUNIT"/>
    <property type="match status" value="1"/>
</dbReference>
<dbReference type="PRINTS" id="PR00321">
    <property type="entry name" value="GPROTEING"/>
</dbReference>
<evidence type="ECO:0000256" key="4">
    <source>
        <dbReference type="ARBA" id="ARBA00022481"/>
    </source>
</evidence>
<dbReference type="CDD" id="cd00068">
    <property type="entry name" value="GGL"/>
    <property type="match status" value="1"/>
</dbReference>
<comment type="similarity">
    <text evidence="2 9">Belongs to the G protein gamma family.</text>
</comment>
<comment type="subunit">
    <text evidence="9">G proteins are composed of 3 units; alpha, beta and gamma.</text>
</comment>
<evidence type="ECO:0000256" key="5">
    <source>
        <dbReference type="ARBA" id="ARBA00023136"/>
    </source>
</evidence>
<protein>
    <recommendedName>
        <fullName evidence="9">Guanine nucleotide-binding protein subunit gamma</fullName>
    </recommendedName>
</protein>
<evidence type="ECO:0000313" key="11">
    <source>
        <dbReference type="Ensembl" id="ENSTGEP00000036140.1"/>
    </source>
</evidence>
<evidence type="ECO:0000259" key="10">
    <source>
        <dbReference type="PROSITE" id="PS50058"/>
    </source>
</evidence>
<organism evidence="11 12">
    <name type="scientific">Theropithecus gelada</name>
    <name type="common">Gelada baboon</name>
    <dbReference type="NCBI Taxonomy" id="9565"/>
    <lineage>
        <taxon>Eukaryota</taxon>
        <taxon>Metazoa</taxon>
        <taxon>Chordata</taxon>
        <taxon>Craniata</taxon>
        <taxon>Vertebrata</taxon>
        <taxon>Euteleostomi</taxon>
        <taxon>Mammalia</taxon>
        <taxon>Eutheria</taxon>
        <taxon>Euarchontoglires</taxon>
        <taxon>Primates</taxon>
        <taxon>Haplorrhini</taxon>
        <taxon>Catarrhini</taxon>
        <taxon>Cercopithecidae</taxon>
        <taxon>Cercopithecinae</taxon>
        <taxon>Theropithecus</taxon>
    </lineage>
</organism>
<accession>A0A8D2GC97</accession>
<evidence type="ECO:0000313" key="12">
    <source>
        <dbReference type="Proteomes" id="UP000694411"/>
    </source>
</evidence>
<dbReference type="Gene3D" id="4.10.260.10">
    <property type="entry name" value="Transducin (heterotrimeric G protein), gamma chain"/>
    <property type="match status" value="1"/>
</dbReference>
<name>A0A8D2GC97_THEGE</name>
<dbReference type="Proteomes" id="UP000694411">
    <property type="component" value="Chromosome 4"/>
</dbReference>
<dbReference type="GO" id="GO:0005834">
    <property type="term" value="C:heterotrimeric G-protein complex"/>
    <property type="evidence" value="ECO:0007669"/>
    <property type="project" value="InterPro"/>
</dbReference>
<dbReference type="InterPro" id="IPR036284">
    <property type="entry name" value="GGL_sf"/>
</dbReference>
<dbReference type="InterPro" id="IPR001770">
    <property type="entry name" value="G-protein_gamma"/>
</dbReference>
<dbReference type="SMART" id="SM01224">
    <property type="entry name" value="G_gamma"/>
    <property type="match status" value="1"/>
</dbReference>
<sequence>MKEGFGVNDRCSPREAKVVQQLRLEAGFNQVKASQAAADLKEFCLKNAQRDPLLTGTSPNTNPFRPQKFCSFL</sequence>
<evidence type="ECO:0000256" key="2">
    <source>
        <dbReference type="ARBA" id="ARBA00007431"/>
    </source>
</evidence>
<evidence type="ECO:0000256" key="6">
    <source>
        <dbReference type="ARBA" id="ARBA00023224"/>
    </source>
</evidence>
<keyword evidence="3 9" id="KW-1003">Cell membrane</keyword>
<evidence type="ECO:0000256" key="1">
    <source>
        <dbReference type="ARBA" id="ARBA00004342"/>
    </source>
</evidence>
<keyword evidence="7 9" id="KW-0449">Lipoprotein</keyword>
<reference evidence="11" key="1">
    <citation type="submission" date="2018-05" db="EMBL/GenBank/DDBJ databases">
        <title>Whole genome of Theropithecus gelada.</title>
        <authorList>
            <person name="Chiou K.L."/>
            <person name="Snyder-Mackler N."/>
        </authorList>
    </citation>
    <scope>NUCLEOTIDE SEQUENCE [LARGE SCALE GENOMIC DNA]</scope>
</reference>
<keyword evidence="5 9" id="KW-0472">Membrane</keyword>
<dbReference type="FunFam" id="4.10.260.10:FF:000001">
    <property type="entry name" value="Guanine nucleotide-binding protein subunit gamma"/>
    <property type="match status" value="1"/>
</dbReference>
<evidence type="ECO:0000256" key="7">
    <source>
        <dbReference type="ARBA" id="ARBA00023288"/>
    </source>
</evidence>
<dbReference type="GO" id="GO:0031681">
    <property type="term" value="F:G-protein beta-subunit binding"/>
    <property type="evidence" value="ECO:0007669"/>
    <property type="project" value="InterPro"/>
</dbReference>
<comment type="subcellular location">
    <subcellularLocation>
        <location evidence="1 9">Cell membrane</location>
        <topology evidence="1 9">Lipid-anchor</topology>
        <orientation evidence="1 9">Cytoplasmic side</orientation>
    </subcellularLocation>
</comment>
<dbReference type="Ensembl" id="ENSTGET00000042874.1">
    <property type="protein sequence ID" value="ENSTGEP00000036140.1"/>
    <property type="gene ID" value="ENSTGEG00000028753.1"/>
</dbReference>
<evidence type="ECO:0000256" key="9">
    <source>
        <dbReference type="RuleBase" id="RU004973"/>
    </source>
</evidence>